<keyword evidence="3" id="KW-1185">Reference proteome</keyword>
<evidence type="ECO:0008006" key="4">
    <source>
        <dbReference type="Google" id="ProtNLM"/>
    </source>
</evidence>
<dbReference type="Proteomes" id="UP001642484">
    <property type="component" value="Unassembled WGS sequence"/>
</dbReference>
<organism evidence="2 3">
    <name type="scientific">Durusdinium trenchii</name>
    <dbReference type="NCBI Taxonomy" id="1381693"/>
    <lineage>
        <taxon>Eukaryota</taxon>
        <taxon>Sar</taxon>
        <taxon>Alveolata</taxon>
        <taxon>Dinophyceae</taxon>
        <taxon>Suessiales</taxon>
        <taxon>Symbiodiniaceae</taxon>
        <taxon>Durusdinium</taxon>
    </lineage>
</organism>
<feature type="compositionally biased region" description="Basic and acidic residues" evidence="1">
    <location>
        <begin position="264"/>
        <end position="280"/>
    </location>
</feature>
<protein>
    <recommendedName>
        <fullName evidence="4">Protein C10</fullName>
    </recommendedName>
</protein>
<reference evidence="2 3" key="1">
    <citation type="submission" date="2024-02" db="EMBL/GenBank/DDBJ databases">
        <authorList>
            <person name="Chen Y."/>
            <person name="Shah S."/>
            <person name="Dougan E. K."/>
            <person name="Thang M."/>
            <person name="Chan C."/>
        </authorList>
    </citation>
    <scope>NUCLEOTIDE SEQUENCE [LARGE SCALE GENOMIC DNA]</scope>
</reference>
<sequence>MFDFDELSGEEEANEAKVDAKEANSQPRLLETMDEPVASEIQVTVSHAIHGWAIRVFLPEKSLFKHVKQAVAKFFEQDSSDFQGQLMHKGGGVYRPYKDKDAVGSVREVLLAGFDGEPPEEGLEIRLGEKDIAEECIASPSSLQDFLILQKELRAGFAEDTFQEKLRKLQEQCERGELAKTKFLAERQKLFLTVQSKVLPRYGYEGTSNGVYKMMGDMKPYIKDPQFVELADEINGLLGINYSPSNTWESLSDSCQKLNDEKVISRPRPSDRPRRERGYGELRPPMGLLGPVPSLLNGKPLRLPDFILGNP</sequence>
<feature type="region of interest" description="Disordered" evidence="1">
    <location>
        <begin position="1"/>
        <end position="27"/>
    </location>
</feature>
<feature type="compositionally biased region" description="Acidic residues" evidence="1">
    <location>
        <begin position="1"/>
        <end position="13"/>
    </location>
</feature>
<feature type="region of interest" description="Disordered" evidence="1">
    <location>
        <begin position="264"/>
        <end position="284"/>
    </location>
</feature>
<proteinExistence type="predicted"/>
<comment type="caution">
    <text evidence="2">The sequence shown here is derived from an EMBL/GenBank/DDBJ whole genome shotgun (WGS) entry which is preliminary data.</text>
</comment>
<dbReference type="EMBL" id="CAXAMN010017113">
    <property type="protein sequence ID" value="CAK9049778.1"/>
    <property type="molecule type" value="Genomic_DNA"/>
</dbReference>
<evidence type="ECO:0000313" key="3">
    <source>
        <dbReference type="Proteomes" id="UP001642484"/>
    </source>
</evidence>
<accession>A0ABP0MF23</accession>
<evidence type="ECO:0000313" key="2">
    <source>
        <dbReference type="EMBL" id="CAK9049778.1"/>
    </source>
</evidence>
<name>A0ABP0MF23_9DINO</name>
<gene>
    <name evidence="2" type="ORF">CCMP2556_LOCUS25433</name>
</gene>
<evidence type="ECO:0000256" key="1">
    <source>
        <dbReference type="SAM" id="MobiDB-lite"/>
    </source>
</evidence>